<dbReference type="AlphaFoldDB" id="A0A2L0XBC6"/>
<dbReference type="Gene3D" id="3.40.462.20">
    <property type="match status" value="1"/>
</dbReference>
<comment type="similarity">
    <text evidence="2">Belongs to the oxygen-dependent FAD-linked oxidoreductase family.</text>
</comment>
<keyword evidence="4" id="KW-0274">FAD</keyword>
<dbReference type="SUPFAM" id="SSF56176">
    <property type="entry name" value="FAD-binding/transporter-associated domain-like"/>
    <property type="match status" value="1"/>
</dbReference>
<evidence type="ECO:0000256" key="5">
    <source>
        <dbReference type="ARBA" id="ARBA00023002"/>
    </source>
</evidence>
<gene>
    <name evidence="6" type="ORF">DDF84_017470</name>
</gene>
<comment type="cofactor">
    <cofactor evidence="1">
        <name>FAD</name>
        <dbReference type="ChEBI" id="CHEBI:57692"/>
    </cofactor>
</comment>
<dbReference type="InterPro" id="IPR016169">
    <property type="entry name" value="FAD-bd_PCMH_sub2"/>
</dbReference>
<accession>A0A2L0XBC6</accession>
<dbReference type="InterPro" id="IPR016166">
    <property type="entry name" value="FAD-bd_PCMH"/>
</dbReference>
<evidence type="ECO:0000256" key="3">
    <source>
        <dbReference type="ARBA" id="ARBA00022630"/>
    </source>
</evidence>
<evidence type="ECO:0000256" key="4">
    <source>
        <dbReference type="ARBA" id="ARBA00022827"/>
    </source>
</evidence>
<dbReference type="InterPro" id="IPR006094">
    <property type="entry name" value="Oxid_FAD_bind_N"/>
</dbReference>
<dbReference type="Pfam" id="PF08031">
    <property type="entry name" value="BBE"/>
    <property type="match status" value="1"/>
</dbReference>
<dbReference type="GO" id="GO:0071949">
    <property type="term" value="F:FAD binding"/>
    <property type="evidence" value="ECO:0007669"/>
    <property type="project" value="InterPro"/>
</dbReference>
<organism evidence="6 7">
    <name type="scientific">Cupriavidus metallidurans</name>
    <dbReference type="NCBI Taxonomy" id="119219"/>
    <lineage>
        <taxon>Bacteria</taxon>
        <taxon>Pseudomonadati</taxon>
        <taxon>Pseudomonadota</taxon>
        <taxon>Betaproteobacteria</taxon>
        <taxon>Burkholderiales</taxon>
        <taxon>Burkholderiaceae</taxon>
        <taxon>Cupriavidus</taxon>
    </lineage>
</organism>
<dbReference type="InterPro" id="IPR016167">
    <property type="entry name" value="FAD-bd_PCMH_sub1"/>
</dbReference>
<sequence>MPNLTTDHIDMLRHAVRGKVLLPADAGYETARTVWNATVDRRPAIIVQCSGTADVMQAVGFARDRGLVLAVRGGGHNIAGSAICNGGLVIDLSQLRTVHVDPLERVAWVSPGATLADFDHEAQAQGLATPLGINSTTGVAGLTLGGGFGWLTRKYGMTVDNLLGCEIVTADGTRHWTDSRHEPELFWALRGGGGNFGVVTLFQFRLHPVGPMITAGLLVFPAVEAKTVLRQYRAYVESTMPEDLNVWVVLRKAPPLPFLPASAHGKDVVVLAVFHDGDPAAAEKAIEPLRKFGETVGEHVGQMPYTAWQQAFDALLGPGARNYWKSHNFTRLEDGAIDAMTDFALRLPSPLADIFVGQVGGVANRVAPDATAYHHRDARYVLNVHARWERPDEDAACIAWARDFFRATERFATGGVYVNFLTDDETARIGAAYGPNYARLAQIKRTYDPQNLFSTNQNIAPAS</sequence>
<dbReference type="InterPro" id="IPR050416">
    <property type="entry name" value="FAD-linked_Oxidoreductase"/>
</dbReference>
<dbReference type="PANTHER" id="PTHR42973">
    <property type="entry name" value="BINDING OXIDOREDUCTASE, PUTATIVE (AFU_ORTHOLOGUE AFUA_1G17690)-RELATED"/>
    <property type="match status" value="1"/>
</dbReference>
<dbReference type="Gene3D" id="3.30.465.10">
    <property type="match status" value="1"/>
</dbReference>
<dbReference type="PANTHER" id="PTHR42973:SF39">
    <property type="entry name" value="FAD-BINDING PCMH-TYPE DOMAIN-CONTAINING PROTEIN"/>
    <property type="match status" value="1"/>
</dbReference>
<dbReference type="SUPFAM" id="SSF55103">
    <property type="entry name" value="FAD-linked oxidases, C-terminal domain"/>
    <property type="match status" value="1"/>
</dbReference>
<dbReference type="PROSITE" id="PS51387">
    <property type="entry name" value="FAD_PCMH"/>
    <property type="match status" value="1"/>
</dbReference>
<evidence type="ECO:0000313" key="6">
    <source>
        <dbReference type="EMBL" id="QBP11409.1"/>
    </source>
</evidence>
<dbReference type="InterPro" id="IPR016164">
    <property type="entry name" value="FAD-linked_Oxase-like_C"/>
</dbReference>
<evidence type="ECO:0000256" key="1">
    <source>
        <dbReference type="ARBA" id="ARBA00001974"/>
    </source>
</evidence>
<dbReference type="InterPro" id="IPR036318">
    <property type="entry name" value="FAD-bd_PCMH-like_sf"/>
</dbReference>
<dbReference type="Proteomes" id="UP000253772">
    <property type="component" value="Chromosome c1"/>
</dbReference>
<proteinExistence type="inferred from homology"/>
<dbReference type="PROSITE" id="PS00862">
    <property type="entry name" value="OX2_COVAL_FAD"/>
    <property type="match status" value="1"/>
</dbReference>
<dbReference type="InterPro" id="IPR012951">
    <property type="entry name" value="BBE"/>
</dbReference>
<dbReference type="GeneID" id="60822574"/>
<dbReference type="Gene3D" id="3.30.43.10">
    <property type="entry name" value="Uridine Diphospho-n-acetylenolpyruvylglucosamine Reductase, domain 2"/>
    <property type="match status" value="1"/>
</dbReference>
<reference evidence="6 7" key="1">
    <citation type="submission" date="2019-03" db="EMBL/GenBank/DDBJ databases">
        <title>Comparative insights into the high quality Complete genome sequence of highly metal resistant Cupriavidus metallidurans strain BS1 isolated from a gold-copper mine.</title>
        <authorList>
            <person name="Mazhar H.S."/>
            <person name="Rensing C."/>
        </authorList>
    </citation>
    <scope>NUCLEOTIDE SEQUENCE [LARGE SCALE GENOMIC DNA]</scope>
    <source>
        <strain evidence="6 7">BS1</strain>
    </source>
</reference>
<dbReference type="GO" id="GO:0016491">
    <property type="term" value="F:oxidoreductase activity"/>
    <property type="evidence" value="ECO:0007669"/>
    <property type="project" value="UniProtKB-KW"/>
</dbReference>
<keyword evidence="5" id="KW-0560">Oxidoreductase</keyword>
<dbReference type="Pfam" id="PF01565">
    <property type="entry name" value="FAD_binding_4"/>
    <property type="match status" value="1"/>
</dbReference>
<keyword evidence="3" id="KW-0285">Flavoprotein</keyword>
<dbReference type="EMBL" id="CP037900">
    <property type="protein sequence ID" value="QBP11409.1"/>
    <property type="molecule type" value="Genomic_DNA"/>
</dbReference>
<evidence type="ECO:0000256" key="2">
    <source>
        <dbReference type="ARBA" id="ARBA00005466"/>
    </source>
</evidence>
<protein>
    <submittedName>
        <fullName evidence="6">FAD-binding oxidoreductase</fullName>
    </submittedName>
</protein>
<dbReference type="OrthoDB" id="9775082at2"/>
<name>A0A2L0XBC6_9BURK</name>
<evidence type="ECO:0000313" key="7">
    <source>
        <dbReference type="Proteomes" id="UP000253772"/>
    </source>
</evidence>
<dbReference type="RefSeq" id="WP_017513909.1">
    <property type="nucleotide sequence ID" value="NZ_CP026544.1"/>
</dbReference>
<dbReference type="InterPro" id="IPR006093">
    <property type="entry name" value="Oxy_OxRdtase_FAD_BS"/>
</dbReference>